<dbReference type="SUPFAM" id="SSF51905">
    <property type="entry name" value="FAD/NAD(P)-binding domain"/>
    <property type="match status" value="1"/>
</dbReference>
<organism evidence="2 3">
    <name type="scientific">Paenibacillus lutrae</name>
    <dbReference type="NCBI Taxonomy" id="2078573"/>
    <lineage>
        <taxon>Bacteria</taxon>
        <taxon>Bacillati</taxon>
        <taxon>Bacillota</taxon>
        <taxon>Bacilli</taxon>
        <taxon>Bacillales</taxon>
        <taxon>Paenibacillaceae</taxon>
        <taxon>Paenibacillus</taxon>
    </lineage>
</organism>
<sequence length="480" mass="52429">MNNRYDVIIVGAGPAGIFAAYEFSLKAPHLKVLLVDKGHDINRRSCPILEEKIKLCPPAAGRKEFAGCIPACSITAGFGGAGAYSDGKFNITTEFGGWLTDYLAPSRVLELIKYVDDINLQHGAQQTLTDPLTDVVAGIESRAYAAGLKLLRAQVRHLGTEQNLEIMRDINTYLKTKIDMRFKTEVADILTTKSPDGYKVSGIVLNNGEEIEADSVVVAPGRDGSAWLTTILRKRKLKMYNNQVDVGVRVETSDVVMQEINKHLYEGKFIYNTSVGTRVRTFCSNPSGHVVVENHSGVMAANGHAYKDPALGSQNTNFALLVSHQFTEPFDKPNEYAREICQRANDLSNGGIIVQKYGDIVRGRRSTEARIKEGFLEPTLKEAVPGDLGLVLPYNTMKSLVEMVEALEKVTPGIASEHTLFYGVEAKFYSARPKLTEQLETEIEGLFCGGDGAGVTRGLAQAGAAGVWIARAITDRIVSR</sequence>
<reference evidence="2 3" key="1">
    <citation type="journal article" date="2019" name="Microorganisms">
        <title>Paenibacillus lutrae sp. nov., A Chitinolytic Species Isolated from A River Otter in Castril Natural Park, Granada, Spain.</title>
        <authorList>
            <person name="Rodriguez M."/>
            <person name="Reina J.C."/>
            <person name="Bejar V."/>
            <person name="Llamas I."/>
        </authorList>
    </citation>
    <scope>NUCLEOTIDE SEQUENCE [LARGE SCALE GENOMIC DNA]</scope>
    <source>
        <strain evidence="2 3">N10</strain>
    </source>
</reference>
<dbReference type="Proteomes" id="UP000490800">
    <property type="component" value="Unassembled WGS sequence"/>
</dbReference>
<dbReference type="EMBL" id="RHLK01000014">
    <property type="protein sequence ID" value="MVP01667.1"/>
    <property type="molecule type" value="Genomic_DNA"/>
</dbReference>
<dbReference type="InterPro" id="IPR036188">
    <property type="entry name" value="FAD/NAD-bd_sf"/>
</dbReference>
<feature type="domain" description="FAD-dependent protein C-terminal" evidence="1">
    <location>
        <begin position="246"/>
        <end position="427"/>
    </location>
</feature>
<evidence type="ECO:0000313" key="3">
    <source>
        <dbReference type="Proteomes" id="UP000490800"/>
    </source>
</evidence>
<dbReference type="OrthoDB" id="9762921at2"/>
<proteinExistence type="predicted"/>
<gene>
    <name evidence="2" type="ORF">EDM21_19415</name>
</gene>
<dbReference type="PANTHER" id="PTHR43106:SF1">
    <property type="entry name" value="DEHYDROGENASE-RELATED"/>
    <property type="match status" value="1"/>
</dbReference>
<protein>
    <submittedName>
        <fullName evidence="2">FAD-dependent oxidoreductase</fullName>
    </submittedName>
</protein>
<accession>A0A7X3FLW4</accession>
<dbReference type="InterPro" id="IPR028348">
    <property type="entry name" value="FAD-binding_protein"/>
</dbReference>
<name>A0A7X3FLW4_9BACL</name>
<dbReference type="Gene3D" id="3.50.50.60">
    <property type="entry name" value="FAD/NAD(P)-binding domain"/>
    <property type="match status" value="2"/>
</dbReference>
<comment type="caution">
    <text evidence="2">The sequence shown here is derived from an EMBL/GenBank/DDBJ whole genome shotgun (WGS) entry which is preliminary data.</text>
</comment>
<dbReference type="AlphaFoldDB" id="A0A7X3FLW4"/>
<evidence type="ECO:0000313" key="2">
    <source>
        <dbReference type="EMBL" id="MVP01667.1"/>
    </source>
</evidence>
<evidence type="ECO:0000259" key="1">
    <source>
        <dbReference type="Pfam" id="PF21688"/>
    </source>
</evidence>
<dbReference type="PIRSF" id="PIRSF038984">
    <property type="entry name" value="FAD_binding_protein"/>
    <property type="match status" value="1"/>
</dbReference>
<keyword evidence="3" id="KW-1185">Reference proteome</keyword>
<dbReference type="InterPro" id="IPR049516">
    <property type="entry name" value="FAD-depend_C"/>
</dbReference>
<dbReference type="RefSeq" id="WP_157338101.1">
    <property type="nucleotide sequence ID" value="NZ_RHLK01000014.1"/>
</dbReference>
<dbReference type="Pfam" id="PF21688">
    <property type="entry name" value="FAD-depend_C"/>
    <property type="match status" value="1"/>
</dbReference>
<dbReference type="PANTHER" id="PTHR43106">
    <property type="entry name" value="DEHYDROGENASE-RELATED"/>
    <property type="match status" value="1"/>
</dbReference>